<dbReference type="Gene3D" id="3.40.50.1820">
    <property type="entry name" value="alpha/beta hydrolase"/>
    <property type="match status" value="1"/>
</dbReference>
<dbReference type="InterPro" id="IPR029058">
    <property type="entry name" value="AB_hydrolase_fold"/>
</dbReference>
<organism evidence="2 3">
    <name type="scientific">Bradyrhizobium icense</name>
    <dbReference type="NCBI Taxonomy" id="1274631"/>
    <lineage>
        <taxon>Bacteria</taxon>
        <taxon>Pseudomonadati</taxon>
        <taxon>Pseudomonadota</taxon>
        <taxon>Alphaproteobacteria</taxon>
        <taxon>Hyphomicrobiales</taxon>
        <taxon>Nitrobacteraceae</taxon>
        <taxon>Bradyrhizobium</taxon>
    </lineage>
</organism>
<proteinExistence type="predicted"/>
<reference evidence="2 3" key="1">
    <citation type="submission" date="2016-07" db="EMBL/GenBank/DDBJ databases">
        <title>Complete genome sequence of Bradyrhizobium icense LMTR 13T, a potential inoculant strain isolated from lima bean (Phaseolus lunatus) in Peru.</title>
        <authorList>
            <person name="Ormeno-Orrillo E."/>
            <person name="Duran D."/>
            <person name="Rogel M.A."/>
            <person name="Rey L."/>
            <person name="Imperial J."/>
            <person name="Ruiz-Argueso T."/>
            <person name="Martinez-Romero E."/>
        </authorList>
    </citation>
    <scope>NUCLEOTIDE SEQUENCE [LARGE SCALE GENOMIC DNA]</scope>
    <source>
        <strain evidence="2 3">LMTR 13</strain>
    </source>
</reference>
<dbReference type="PANTHER" id="PTHR10992">
    <property type="entry name" value="METHYLESTERASE FAMILY MEMBER"/>
    <property type="match status" value="1"/>
</dbReference>
<dbReference type="Pfam" id="PF12697">
    <property type="entry name" value="Abhydrolase_6"/>
    <property type="match status" value="1"/>
</dbReference>
<gene>
    <name evidence="2" type="ORF">LMTR13_08185</name>
</gene>
<dbReference type="Proteomes" id="UP000092839">
    <property type="component" value="Chromosome"/>
</dbReference>
<dbReference type="EMBL" id="CP016428">
    <property type="protein sequence ID" value="ANW00162.1"/>
    <property type="molecule type" value="Genomic_DNA"/>
</dbReference>
<dbReference type="SUPFAM" id="SSF53474">
    <property type="entry name" value="alpha/beta-Hydrolases"/>
    <property type="match status" value="1"/>
</dbReference>
<dbReference type="KEGG" id="bic:LMTR13_08185"/>
<dbReference type="AlphaFoldDB" id="A0A1B1UBL9"/>
<dbReference type="GO" id="GO:0080032">
    <property type="term" value="F:methyl jasmonate esterase activity"/>
    <property type="evidence" value="ECO:0007669"/>
    <property type="project" value="TreeGrafter"/>
</dbReference>
<dbReference type="PANTHER" id="PTHR10992:SF1086">
    <property type="entry name" value="AB HYDROLASE-1 DOMAIN-CONTAINING PROTEIN"/>
    <property type="match status" value="1"/>
</dbReference>
<dbReference type="RefSeq" id="WP_065727448.1">
    <property type="nucleotide sequence ID" value="NZ_CP016428.1"/>
</dbReference>
<keyword evidence="3" id="KW-1185">Reference proteome</keyword>
<dbReference type="OrthoDB" id="9814966at2"/>
<dbReference type="GO" id="GO:0080030">
    <property type="term" value="F:methyl indole-3-acetate esterase activity"/>
    <property type="evidence" value="ECO:0007669"/>
    <property type="project" value="TreeGrafter"/>
</dbReference>
<sequence length="240" mass="26411">MTSSTPRTFVLVHGAGHGSWSWKRVRRLLAVKGHEVLTPTLTGVGERSHLLSKGITLHTHIADVVNLFRWEDISDAVLVGHSYAGWVITGATEHIGERLSGIVYLDAFLPEDGQRPYDVLPEMQQTAIAAALNRGDVARPGATSALLRIQSSDDAAWVDQKMTPHPVAVTMDRIKLTGAVERIGKKLFVRTPQFASPAYDAALERCKNTRGWRTTVLHNCGHDPHIDCPEVVSDLLEEML</sequence>
<evidence type="ECO:0000313" key="2">
    <source>
        <dbReference type="EMBL" id="ANW00162.1"/>
    </source>
</evidence>
<dbReference type="InterPro" id="IPR045889">
    <property type="entry name" value="MES/HNL"/>
</dbReference>
<feature type="domain" description="AB hydrolase-1" evidence="1">
    <location>
        <begin position="9"/>
        <end position="234"/>
    </location>
</feature>
<evidence type="ECO:0000313" key="3">
    <source>
        <dbReference type="Proteomes" id="UP000092839"/>
    </source>
</evidence>
<dbReference type="STRING" id="1274631.LMTR13_08185"/>
<protein>
    <recommendedName>
        <fullName evidence="1">AB hydrolase-1 domain-containing protein</fullName>
    </recommendedName>
</protein>
<evidence type="ECO:0000259" key="1">
    <source>
        <dbReference type="Pfam" id="PF12697"/>
    </source>
</evidence>
<accession>A0A1B1UBL9</accession>
<dbReference type="InterPro" id="IPR000073">
    <property type="entry name" value="AB_hydrolase_1"/>
</dbReference>
<name>A0A1B1UBL9_9BRAD</name>